<dbReference type="FunFam" id="3.40.50.1000:FF:000029">
    <property type="entry name" value="3-deoxy-D-manno-octulosonate 8-phosphate phosphatase KdsC"/>
    <property type="match status" value="1"/>
</dbReference>
<evidence type="ECO:0000256" key="2">
    <source>
        <dbReference type="ARBA" id="ARBA00005893"/>
    </source>
</evidence>
<sequence length="173" mass="18780">MREIKLIVCDVDGVLTSGEIIYDNQGNELKKFNVKDGFGIKAAQLTGVKVGVITARESEVVHKRVAELGMGDYYHYGVHDKAVAVQKLAEAAGCELEEVAYVGDDVIDMSAMKLVGYPIAVADAVQEVKDLSKHVMINKGGEGAVREAIEMILKTQGTWHRVIETYGGARKSV</sequence>
<keyword evidence="4 7" id="KW-0479">Metal-binding</keyword>
<feature type="binding site" evidence="7">
    <location>
        <position position="10"/>
    </location>
    <ligand>
        <name>Mg(2+)</name>
        <dbReference type="ChEBI" id="CHEBI:18420"/>
    </ligand>
</feature>
<name>A0A517YR91_9BACT</name>
<proteinExistence type="inferred from homology"/>
<dbReference type="NCBIfam" id="TIGR01670">
    <property type="entry name" value="KdsC-phosphatas"/>
    <property type="match status" value="1"/>
</dbReference>
<evidence type="ECO:0000313" key="9">
    <source>
        <dbReference type="Proteomes" id="UP000317369"/>
    </source>
</evidence>
<keyword evidence="9" id="KW-1185">Reference proteome</keyword>
<evidence type="ECO:0000256" key="4">
    <source>
        <dbReference type="ARBA" id="ARBA00022723"/>
    </source>
</evidence>
<comment type="similarity">
    <text evidence="2">Belongs to the KdsC family.</text>
</comment>
<organism evidence="8 9">
    <name type="scientific">Poriferisphaera corsica</name>
    <dbReference type="NCBI Taxonomy" id="2528020"/>
    <lineage>
        <taxon>Bacteria</taxon>
        <taxon>Pseudomonadati</taxon>
        <taxon>Planctomycetota</taxon>
        <taxon>Phycisphaerae</taxon>
        <taxon>Phycisphaerales</taxon>
        <taxon>Phycisphaeraceae</taxon>
        <taxon>Poriferisphaera</taxon>
    </lineage>
</organism>
<evidence type="ECO:0000256" key="7">
    <source>
        <dbReference type="PIRSR" id="PIRSR006118-2"/>
    </source>
</evidence>
<dbReference type="GO" id="GO:0008781">
    <property type="term" value="F:N-acylneuraminate cytidylyltransferase activity"/>
    <property type="evidence" value="ECO:0007669"/>
    <property type="project" value="TreeGrafter"/>
</dbReference>
<keyword evidence="5 8" id="KW-0378">Hydrolase</keyword>
<dbReference type="PANTHER" id="PTHR21485:SF3">
    <property type="entry name" value="N-ACYLNEURAMINATE CYTIDYLYLTRANSFERASE"/>
    <property type="match status" value="1"/>
</dbReference>
<dbReference type="GO" id="GO:0019143">
    <property type="term" value="F:3-deoxy-manno-octulosonate-8-phosphatase activity"/>
    <property type="evidence" value="ECO:0007669"/>
    <property type="project" value="UniProtKB-EC"/>
</dbReference>
<dbReference type="SFLD" id="SFLDG01136">
    <property type="entry name" value="C1.6:_Phosphoserine_Phosphatas"/>
    <property type="match status" value="1"/>
</dbReference>
<dbReference type="Gene3D" id="3.40.50.1000">
    <property type="entry name" value="HAD superfamily/HAD-like"/>
    <property type="match status" value="1"/>
</dbReference>
<accession>A0A517YR91</accession>
<dbReference type="Pfam" id="PF08282">
    <property type="entry name" value="Hydrolase_3"/>
    <property type="match status" value="1"/>
</dbReference>
<dbReference type="EC" id="3.1.3.45" evidence="8"/>
<dbReference type="Proteomes" id="UP000317369">
    <property type="component" value="Chromosome"/>
</dbReference>
<dbReference type="SFLD" id="SFLDG01138">
    <property type="entry name" value="C1.6.2:_Deoxy-d-mannose-octulo"/>
    <property type="match status" value="1"/>
</dbReference>
<comment type="cofactor">
    <cofactor evidence="1 7">
        <name>Mg(2+)</name>
        <dbReference type="ChEBI" id="CHEBI:18420"/>
    </cofactor>
</comment>
<evidence type="ECO:0000313" key="8">
    <source>
        <dbReference type="EMBL" id="QDU32739.1"/>
    </source>
</evidence>
<evidence type="ECO:0000256" key="6">
    <source>
        <dbReference type="ARBA" id="ARBA00022842"/>
    </source>
</evidence>
<dbReference type="EMBL" id="CP036425">
    <property type="protein sequence ID" value="QDU32739.1"/>
    <property type="molecule type" value="Genomic_DNA"/>
</dbReference>
<evidence type="ECO:0000256" key="1">
    <source>
        <dbReference type="ARBA" id="ARBA00001946"/>
    </source>
</evidence>
<feature type="binding site" evidence="7">
    <location>
        <position position="12"/>
    </location>
    <ligand>
        <name>substrate</name>
    </ligand>
</feature>
<protein>
    <submittedName>
        <fullName evidence="8">3-deoxy-D-manno-octulosonate 8-phosphate phosphatase KdsC</fullName>
        <ecNumber evidence="8">3.1.3.45</ecNumber>
    </submittedName>
</protein>
<reference evidence="8 9" key="1">
    <citation type="submission" date="2019-02" db="EMBL/GenBank/DDBJ databases">
        <title>Deep-cultivation of Planctomycetes and their phenomic and genomic characterization uncovers novel biology.</title>
        <authorList>
            <person name="Wiegand S."/>
            <person name="Jogler M."/>
            <person name="Boedeker C."/>
            <person name="Pinto D."/>
            <person name="Vollmers J."/>
            <person name="Rivas-Marin E."/>
            <person name="Kohn T."/>
            <person name="Peeters S.H."/>
            <person name="Heuer A."/>
            <person name="Rast P."/>
            <person name="Oberbeckmann S."/>
            <person name="Bunk B."/>
            <person name="Jeske O."/>
            <person name="Meyerdierks A."/>
            <person name="Storesund J.E."/>
            <person name="Kallscheuer N."/>
            <person name="Luecker S."/>
            <person name="Lage O.M."/>
            <person name="Pohl T."/>
            <person name="Merkel B.J."/>
            <person name="Hornburger P."/>
            <person name="Mueller R.-W."/>
            <person name="Bruemmer F."/>
            <person name="Labrenz M."/>
            <person name="Spormann A.M."/>
            <person name="Op den Camp H."/>
            <person name="Overmann J."/>
            <person name="Amann R."/>
            <person name="Jetten M.S.M."/>
            <person name="Mascher T."/>
            <person name="Medema M.H."/>
            <person name="Devos D.P."/>
            <person name="Kaster A.-K."/>
            <person name="Ovreas L."/>
            <person name="Rohde M."/>
            <person name="Galperin M.Y."/>
            <person name="Jogler C."/>
        </authorList>
    </citation>
    <scope>NUCLEOTIDE SEQUENCE [LARGE SCALE GENOMIC DNA]</scope>
    <source>
        <strain evidence="8 9">KS4</strain>
    </source>
</reference>
<dbReference type="SUPFAM" id="SSF56784">
    <property type="entry name" value="HAD-like"/>
    <property type="match status" value="1"/>
</dbReference>
<feature type="binding site" evidence="7">
    <location>
        <position position="104"/>
    </location>
    <ligand>
        <name>Mg(2+)</name>
        <dbReference type="ChEBI" id="CHEBI:18420"/>
    </ligand>
</feature>
<dbReference type="OrthoDB" id="9805604at2"/>
<dbReference type="InterPro" id="IPR050793">
    <property type="entry name" value="CMP-NeuNAc_synthase"/>
</dbReference>
<keyword evidence="6 7" id="KW-0460">Magnesium</keyword>
<evidence type="ECO:0000256" key="5">
    <source>
        <dbReference type="ARBA" id="ARBA00022801"/>
    </source>
</evidence>
<dbReference type="InterPro" id="IPR023214">
    <property type="entry name" value="HAD_sf"/>
</dbReference>
<dbReference type="KEGG" id="pcor:KS4_07730"/>
<comment type="subunit">
    <text evidence="3">Homotetramer.</text>
</comment>
<dbReference type="GO" id="GO:0046872">
    <property type="term" value="F:metal ion binding"/>
    <property type="evidence" value="ECO:0007669"/>
    <property type="project" value="UniProtKB-KW"/>
</dbReference>
<evidence type="ECO:0000256" key="3">
    <source>
        <dbReference type="ARBA" id="ARBA00011881"/>
    </source>
</evidence>
<gene>
    <name evidence="8" type="ORF">KS4_07730</name>
</gene>
<dbReference type="PANTHER" id="PTHR21485">
    <property type="entry name" value="HAD SUPERFAMILY MEMBERS CMAS AND KDSC"/>
    <property type="match status" value="1"/>
</dbReference>
<dbReference type="SFLD" id="SFLDS00003">
    <property type="entry name" value="Haloacid_Dehalogenase"/>
    <property type="match status" value="1"/>
</dbReference>
<dbReference type="PIRSF" id="PIRSF006118">
    <property type="entry name" value="KDO8-P_Ptase"/>
    <property type="match status" value="1"/>
</dbReference>
<dbReference type="RefSeq" id="WP_145074781.1">
    <property type="nucleotide sequence ID" value="NZ_CP036425.1"/>
</dbReference>
<dbReference type="InterPro" id="IPR036412">
    <property type="entry name" value="HAD-like_sf"/>
</dbReference>
<dbReference type="CDD" id="cd01630">
    <property type="entry name" value="HAD_KDO-like"/>
    <property type="match status" value="1"/>
</dbReference>
<dbReference type="InterPro" id="IPR010023">
    <property type="entry name" value="KdsC_fam"/>
</dbReference>
<dbReference type="AlphaFoldDB" id="A0A517YR91"/>